<dbReference type="Pfam" id="PF25368">
    <property type="entry name" value="PUB10_N"/>
    <property type="match status" value="1"/>
</dbReference>
<keyword evidence="3" id="KW-1185">Reference proteome</keyword>
<dbReference type="OrthoDB" id="2021186at2759"/>
<dbReference type="Proteomes" id="UP000636800">
    <property type="component" value="Chromosome 7"/>
</dbReference>
<dbReference type="InterPro" id="IPR057623">
    <property type="entry name" value="PUB12-19-like_N"/>
</dbReference>
<evidence type="ECO:0000313" key="2">
    <source>
        <dbReference type="EMBL" id="KAG0473535.1"/>
    </source>
</evidence>
<protein>
    <recommendedName>
        <fullName evidence="1">PUB 12/19-like N-terminal domain-containing protein</fullName>
    </recommendedName>
</protein>
<reference evidence="2 3" key="1">
    <citation type="journal article" date="2020" name="Nat. Food">
        <title>A phased Vanilla planifolia genome enables genetic improvement of flavour and production.</title>
        <authorList>
            <person name="Hasing T."/>
            <person name="Tang H."/>
            <person name="Brym M."/>
            <person name="Khazi F."/>
            <person name="Huang T."/>
            <person name="Chambers A.H."/>
        </authorList>
    </citation>
    <scope>NUCLEOTIDE SEQUENCE [LARGE SCALE GENOMIC DNA]</scope>
    <source>
        <tissue evidence="2">Leaf</tissue>
    </source>
</reference>
<dbReference type="EMBL" id="JADCNL010000007">
    <property type="protein sequence ID" value="KAG0473535.1"/>
    <property type="molecule type" value="Genomic_DNA"/>
</dbReference>
<evidence type="ECO:0000259" key="1">
    <source>
        <dbReference type="Pfam" id="PF25368"/>
    </source>
</evidence>
<feature type="domain" description="PUB 12/19-like N-terminal" evidence="1">
    <location>
        <begin position="14"/>
        <end position="64"/>
    </location>
</feature>
<dbReference type="AlphaFoldDB" id="A0A835QNG9"/>
<accession>A0A835QNG9</accession>
<name>A0A835QNG9_VANPL</name>
<proteinExistence type="predicted"/>
<organism evidence="2 3">
    <name type="scientific">Vanilla planifolia</name>
    <name type="common">Vanilla</name>
    <dbReference type="NCBI Taxonomy" id="51239"/>
    <lineage>
        <taxon>Eukaryota</taxon>
        <taxon>Viridiplantae</taxon>
        <taxon>Streptophyta</taxon>
        <taxon>Embryophyta</taxon>
        <taxon>Tracheophyta</taxon>
        <taxon>Spermatophyta</taxon>
        <taxon>Magnoliopsida</taxon>
        <taxon>Liliopsida</taxon>
        <taxon>Asparagales</taxon>
        <taxon>Orchidaceae</taxon>
        <taxon>Vanilloideae</taxon>
        <taxon>Vanilleae</taxon>
        <taxon>Vanilla</taxon>
    </lineage>
</organism>
<evidence type="ECO:0000313" key="3">
    <source>
        <dbReference type="Proteomes" id="UP000636800"/>
    </source>
</evidence>
<comment type="caution">
    <text evidence="2">The sequence shown here is derived from an EMBL/GenBank/DDBJ whole genome shotgun (WGS) entry which is preliminary data.</text>
</comment>
<gene>
    <name evidence="2" type="ORF">HPP92_015392</name>
</gene>
<sequence>MGGTVEGRNDLVGVLEKDKITKRFQEVTAQLEQALHEIFCSQLDISEEVREQVELVHTQFKRAKEGVDILDTELYSDLSSLYEKSNESNVDPEILGRLATKLQLSTISDLTQESLALHEMFITGGDPEQRIEKMSMLLMKIRIMCKLRIMSFALQIPSF</sequence>